<comment type="caution">
    <text evidence="2">The sequence shown here is derived from an EMBL/GenBank/DDBJ whole genome shotgun (WGS) entry which is preliminary data.</text>
</comment>
<dbReference type="EMBL" id="VDDB01000008">
    <property type="protein sequence ID" value="TNB96528.1"/>
    <property type="molecule type" value="Genomic_DNA"/>
</dbReference>
<organism evidence="2 3">
    <name type="scientific">Pseudomonas jessenii</name>
    <dbReference type="NCBI Taxonomy" id="77298"/>
    <lineage>
        <taxon>Bacteria</taxon>
        <taxon>Pseudomonadati</taxon>
        <taxon>Pseudomonadota</taxon>
        <taxon>Gammaproteobacteria</taxon>
        <taxon>Pseudomonadales</taxon>
        <taxon>Pseudomonadaceae</taxon>
        <taxon>Pseudomonas</taxon>
    </lineage>
</organism>
<feature type="compositionally biased region" description="Low complexity" evidence="1">
    <location>
        <begin position="10"/>
        <end position="21"/>
    </location>
</feature>
<keyword evidence="3" id="KW-1185">Reference proteome</keyword>
<feature type="region of interest" description="Disordered" evidence="1">
    <location>
        <begin position="1"/>
        <end position="27"/>
    </location>
</feature>
<dbReference type="Proteomes" id="UP000306272">
    <property type="component" value="Unassembled WGS sequence"/>
</dbReference>
<dbReference type="AlphaFoldDB" id="A0A5C4L0F8"/>
<evidence type="ECO:0000256" key="1">
    <source>
        <dbReference type="SAM" id="MobiDB-lite"/>
    </source>
</evidence>
<proteinExistence type="predicted"/>
<accession>A0A5C4L0F8</accession>
<evidence type="ECO:0000313" key="3">
    <source>
        <dbReference type="Proteomes" id="UP000306272"/>
    </source>
</evidence>
<reference evidence="2" key="1">
    <citation type="submission" date="2019-06" db="EMBL/GenBank/DDBJ databases">
        <title>Pseudomonas-derived Butenolides : (Bio)synthesis of Styrolides.</title>
        <authorList>
            <person name="Klapper M."/>
            <person name="Chowdhury S."/>
            <person name="Stallforth P."/>
        </authorList>
    </citation>
    <scope>NUCLEOTIDE SEQUENCE [LARGE SCALE GENOMIC DNA]</scope>
    <source>
        <strain evidence="2">EC-S101</strain>
    </source>
</reference>
<feature type="region of interest" description="Disordered" evidence="1">
    <location>
        <begin position="40"/>
        <end position="63"/>
    </location>
</feature>
<gene>
    <name evidence="2" type="ORF">FHG55_10685</name>
</gene>
<protein>
    <submittedName>
        <fullName evidence="2">Uncharacterized protein</fullName>
    </submittedName>
</protein>
<sequence>MAARCPICSPPARSSASNASRTLETTPPVGAGLLAKASCQSLNQSTDPPLSRASPLPHRVFQF</sequence>
<evidence type="ECO:0000313" key="2">
    <source>
        <dbReference type="EMBL" id="TNB96528.1"/>
    </source>
</evidence>
<name>A0A5C4L0F8_PSEJE</name>